<dbReference type="FunFam" id="2.70.150.10:FF:000002">
    <property type="entry name" value="Copper-transporting ATPase 1, putative"/>
    <property type="match status" value="1"/>
</dbReference>
<evidence type="ECO:0000256" key="6">
    <source>
        <dbReference type="ARBA" id="ARBA00022692"/>
    </source>
</evidence>
<feature type="transmembrane region" description="Helical" evidence="18">
    <location>
        <begin position="125"/>
        <end position="143"/>
    </location>
</feature>
<dbReference type="InterPro" id="IPR036163">
    <property type="entry name" value="HMA_dom_sf"/>
</dbReference>
<evidence type="ECO:0000256" key="9">
    <source>
        <dbReference type="ARBA" id="ARBA00022796"/>
    </source>
</evidence>
<dbReference type="Pfam" id="PF00702">
    <property type="entry name" value="Hydrolase"/>
    <property type="match status" value="1"/>
</dbReference>
<dbReference type="NCBIfam" id="TIGR01525">
    <property type="entry name" value="ATPase-IB_hvy"/>
    <property type="match status" value="1"/>
</dbReference>
<comment type="caution">
    <text evidence="20">The sequence shown here is derived from an EMBL/GenBank/DDBJ whole genome shotgun (WGS) entry which is preliminary data.</text>
</comment>
<evidence type="ECO:0000256" key="12">
    <source>
        <dbReference type="ARBA" id="ARBA00022989"/>
    </source>
</evidence>
<dbReference type="InterPro" id="IPR006121">
    <property type="entry name" value="HMA_dom"/>
</dbReference>
<comment type="catalytic activity">
    <reaction evidence="16">
        <text>Cu(+)(in) + ATP + H2O = Cu(+)(out) + ADP + phosphate + H(+)</text>
        <dbReference type="Rhea" id="RHEA:25792"/>
        <dbReference type="ChEBI" id="CHEBI:15377"/>
        <dbReference type="ChEBI" id="CHEBI:15378"/>
        <dbReference type="ChEBI" id="CHEBI:30616"/>
        <dbReference type="ChEBI" id="CHEBI:43474"/>
        <dbReference type="ChEBI" id="CHEBI:49552"/>
        <dbReference type="ChEBI" id="CHEBI:456216"/>
        <dbReference type="EC" id="7.2.2.8"/>
    </reaction>
</comment>
<dbReference type="Proteomes" id="UP000075666">
    <property type="component" value="Unassembled WGS sequence"/>
</dbReference>
<dbReference type="Gene3D" id="2.70.150.10">
    <property type="entry name" value="Calcium-transporting ATPase, cytoplasmic transduction domain A"/>
    <property type="match status" value="1"/>
</dbReference>
<dbReference type="SUPFAM" id="SSF55008">
    <property type="entry name" value="HMA, heavy metal-associated domain"/>
    <property type="match status" value="1"/>
</dbReference>
<dbReference type="PANTHER" id="PTHR43520">
    <property type="entry name" value="ATP7, ISOFORM B"/>
    <property type="match status" value="1"/>
</dbReference>
<dbReference type="GO" id="GO:0005524">
    <property type="term" value="F:ATP binding"/>
    <property type="evidence" value="ECO:0007669"/>
    <property type="project" value="UniProtKB-UniRule"/>
</dbReference>
<feature type="domain" description="HMA" evidence="19">
    <location>
        <begin position="3"/>
        <end position="69"/>
    </location>
</feature>
<evidence type="ECO:0000256" key="18">
    <source>
        <dbReference type="RuleBase" id="RU362081"/>
    </source>
</evidence>
<keyword evidence="7 18" id="KW-0479">Metal-binding</keyword>
<dbReference type="Gene3D" id="3.40.1110.10">
    <property type="entry name" value="Calcium-transporting ATPase, cytoplasmic domain N"/>
    <property type="match status" value="1"/>
</dbReference>
<dbReference type="CDD" id="cd00371">
    <property type="entry name" value="HMA"/>
    <property type="match status" value="1"/>
</dbReference>
<name>A0A150LEY4_9BACI</name>
<dbReference type="SUPFAM" id="SSF81653">
    <property type="entry name" value="Calcium ATPase, transduction domain A"/>
    <property type="match status" value="1"/>
</dbReference>
<keyword evidence="15 18" id="KW-0472">Membrane</keyword>
<evidence type="ECO:0000256" key="5">
    <source>
        <dbReference type="ARBA" id="ARBA00022553"/>
    </source>
</evidence>
<dbReference type="PRINTS" id="PR00943">
    <property type="entry name" value="CUATPASE"/>
</dbReference>
<dbReference type="PRINTS" id="PR00942">
    <property type="entry name" value="CUATPASEI"/>
</dbReference>
<evidence type="ECO:0000256" key="17">
    <source>
        <dbReference type="ARBA" id="ARBA00055366"/>
    </source>
</evidence>
<comment type="similarity">
    <text evidence="2 18">Belongs to the cation transport ATPase (P-type) (TC 3.A.3) family. Type IB subfamily.</text>
</comment>
<dbReference type="InterPro" id="IPR023299">
    <property type="entry name" value="ATPase_P-typ_cyto_dom_N"/>
</dbReference>
<dbReference type="SUPFAM" id="SSF81665">
    <property type="entry name" value="Calcium ATPase, transmembrane domain M"/>
    <property type="match status" value="1"/>
</dbReference>
<evidence type="ECO:0000256" key="16">
    <source>
        <dbReference type="ARBA" id="ARBA00049289"/>
    </source>
</evidence>
<dbReference type="SFLD" id="SFLDS00003">
    <property type="entry name" value="Haloacid_Dehalogenase"/>
    <property type="match status" value="1"/>
</dbReference>
<protein>
    <recommendedName>
        <fullName evidence="3">P-type Cu(+) transporter</fullName>
        <ecNumber evidence="3">7.2.2.8</ecNumber>
    </recommendedName>
</protein>
<evidence type="ECO:0000256" key="10">
    <source>
        <dbReference type="ARBA" id="ARBA00022840"/>
    </source>
</evidence>
<dbReference type="InterPro" id="IPR036412">
    <property type="entry name" value="HAD-like_sf"/>
</dbReference>
<dbReference type="GO" id="GO:0043682">
    <property type="term" value="F:P-type divalent copper transporter activity"/>
    <property type="evidence" value="ECO:0007669"/>
    <property type="project" value="TreeGrafter"/>
</dbReference>
<feature type="transmembrane region" description="Helical" evidence="18">
    <location>
        <begin position="88"/>
        <end position="105"/>
    </location>
</feature>
<dbReference type="SFLD" id="SFLDF00027">
    <property type="entry name" value="p-type_atpase"/>
    <property type="match status" value="1"/>
</dbReference>
<sequence>MVESMQIDIKGMHCSACATRIEKVVTKMDGVLKVNVNLATEKGRVMFDPNQTSKLQILNKIKKIGFEPIISRNTSHSTESKRKEMVRLTWKFIISAILSIPLIWTMLSHMNLSFIPIPEIFLNPLFQLTLATPVQFIIAYPFYEGAWSAIKNRQANMDVLVVLSTTAAYFYSHFLTFTPSNNNGLHYETSVLIITFVLLGKLMEAKTKRKTMDAIKKLNQLQVKSAIKYENGEESETFIHQIVPGDVLLVKPGEKIPIDGQVVEGTSTVNEAMLTGESIPVEKSIGNNVYSGTINENGVLKIKATKKESETILSKIIGIVEEAQISKPPIQHIADKFTGIFVPIVIIIAIATFLLWYVNLNPGQMGDAIEKAIAVLIISCPCALGLATPTSIMVGSGRAAQLGILFKEGKMIELLSKNNMVVLDKTGTITKGEPAVTDIMVRNLEEKLFLQLIGAIEKNTNHPIAKAIVKEVEKRVDLIPNIGSATTIPGHGVKATVDGKQIVIANPSYFKKQGNSTFKDIEKDVKGLEDEGKTVVLVSMEEQLQGMIAVADEMKDTSEKAIARLKKLGLSVSMLSGDNKNTAKLVAKKAGIEHFQAEVTPQMKAELIKNYQNKGQGVIMVGDGINDAPALTVANIGMAMGNGSDIAVDSGDITLLNNDLNRIADAIIISKKTMLNVKQNFVWAFIYNIISIPLAITGVLPPWFASATMAFSSVSVVLNSLRLKNIRI</sequence>
<dbReference type="PANTHER" id="PTHR43520:SF8">
    <property type="entry name" value="P-TYPE CU(+) TRANSPORTER"/>
    <property type="match status" value="1"/>
</dbReference>
<evidence type="ECO:0000313" key="20">
    <source>
        <dbReference type="EMBL" id="KYD10834.1"/>
    </source>
</evidence>
<dbReference type="AlphaFoldDB" id="A0A150LEY4"/>
<keyword evidence="6 18" id="KW-0812">Transmembrane</keyword>
<feature type="transmembrane region" description="Helical" evidence="18">
    <location>
        <begin position="680"/>
        <end position="697"/>
    </location>
</feature>
<keyword evidence="18" id="KW-1003">Cell membrane</keyword>
<dbReference type="NCBIfam" id="TIGR01511">
    <property type="entry name" value="ATPase-IB1_Cu"/>
    <property type="match status" value="1"/>
</dbReference>
<dbReference type="InterPro" id="IPR059000">
    <property type="entry name" value="ATPase_P-type_domA"/>
</dbReference>
<comment type="subcellular location">
    <subcellularLocation>
        <location evidence="1">Cell membrane</location>
        <topology evidence="1">Multi-pass membrane protein</topology>
    </subcellularLocation>
</comment>
<dbReference type="PRINTS" id="PR00119">
    <property type="entry name" value="CATATPASE"/>
</dbReference>
<dbReference type="InterPro" id="IPR008250">
    <property type="entry name" value="ATPase_P-typ_transduc_dom_A_sf"/>
</dbReference>
<dbReference type="GO" id="GO:0005507">
    <property type="term" value="F:copper ion binding"/>
    <property type="evidence" value="ECO:0007669"/>
    <property type="project" value="TreeGrafter"/>
</dbReference>
<evidence type="ECO:0000259" key="19">
    <source>
        <dbReference type="PROSITE" id="PS50846"/>
    </source>
</evidence>
<proteinExistence type="inferred from homology"/>
<dbReference type="EMBL" id="LQYN01000011">
    <property type="protein sequence ID" value="KYD10834.1"/>
    <property type="molecule type" value="Genomic_DNA"/>
</dbReference>
<evidence type="ECO:0000256" key="4">
    <source>
        <dbReference type="ARBA" id="ARBA00022448"/>
    </source>
</evidence>
<evidence type="ECO:0000313" key="21">
    <source>
        <dbReference type="Proteomes" id="UP000075666"/>
    </source>
</evidence>
<dbReference type="STRING" id="46224.B4102_1619"/>
<dbReference type="GO" id="GO:0016887">
    <property type="term" value="F:ATP hydrolysis activity"/>
    <property type="evidence" value="ECO:0007669"/>
    <property type="project" value="InterPro"/>
</dbReference>
<evidence type="ECO:0000256" key="2">
    <source>
        <dbReference type="ARBA" id="ARBA00006024"/>
    </source>
</evidence>
<feature type="transmembrane region" description="Helical" evidence="18">
    <location>
        <begin position="337"/>
        <end position="360"/>
    </location>
</feature>
<dbReference type="Pfam" id="PF00403">
    <property type="entry name" value="HMA"/>
    <property type="match status" value="1"/>
</dbReference>
<reference evidence="20 21" key="1">
    <citation type="submission" date="2016-01" db="EMBL/GenBank/DDBJ databases">
        <title>Genome Sequences of Twelve Sporeforming Bacillus Species Isolated from Foods.</title>
        <authorList>
            <person name="Berendsen E.M."/>
            <person name="Wells-Bennik M.H."/>
            <person name="Krawcyk A.O."/>
            <person name="De Jong A."/>
            <person name="Holsappel S."/>
            <person name="Eijlander R.T."/>
            <person name="Kuipers O.P."/>
        </authorList>
    </citation>
    <scope>NUCLEOTIDE SEQUENCE [LARGE SCALE GENOMIC DNA]</scope>
    <source>
        <strain evidence="20 21">B4102</strain>
    </source>
</reference>
<dbReference type="Pfam" id="PF00122">
    <property type="entry name" value="E1-E2_ATPase"/>
    <property type="match status" value="1"/>
</dbReference>
<comment type="function">
    <text evidence="17">Involved in copper export.</text>
</comment>
<keyword evidence="4" id="KW-0813">Transport</keyword>
<dbReference type="Gene3D" id="3.30.70.100">
    <property type="match status" value="1"/>
</dbReference>
<evidence type="ECO:0000256" key="13">
    <source>
        <dbReference type="ARBA" id="ARBA00023008"/>
    </source>
</evidence>
<evidence type="ECO:0000256" key="3">
    <source>
        <dbReference type="ARBA" id="ARBA00012517"/>
    </source>
</evidence>
<organism evidence="20 21">
    <name type="scientific">Heyndrickxia sporothermodurans</name>
    <dbReference type="NCBI Taxonomy" id="46224"/>
    <lineage>
        <taxon>Bacteria</taxon>
        <taxon>Bacillati</taxon>
        <taxon>Bacillota</taxon>
        <taxon>Bacilli</taxon>
        <taxon>Bacillales</taxon>
        <taxon>Bacillaceae</taxon>
        <taxon>Heyndrickxia</taxon>
    </lineage>
</organism>
<dbReference type="FunFam" id="3.30.70.100:FF:000005">
    <property type="entry name" value="Copper-exporting P-type ATPase A"/>
    <property type="match status" value="1"/>
</dbReference>
<evidence type="ECO:0000256" key="1">
    <source>
        <dbReference type="ARBA" id="ARBA00004651"/>
    </source>
</evidence>
<dbReference type="InterPro" id="IPR018303">
    <property type="entry name" value="ATPase_P-typ_P_site"/>
</dbReference>
<keyword evidence="11" id="KW-1278">Translocase</keyword>
<dbReference type="SFLD" id="SFLDG00002">
    <property type="entry name" value="C1.7:_P-type_atpase_like"/>
    <property type="match status" value="1"/>
</dbReference>
<keyword evidence="13" id="KW-0186">Copper</keyword>
<dbReference type="EC" id="7.2.2.8" evidence="3"/>
<keyword evidence="10 18" id="KW-0067">ATP-binding</keyword>
<evidence type="ECO:0000256" key="7">
    <source>
        <dbReference type="ARBA" id="ARBA00022723"/>
    </source>
</evidence>
<keyword evidence="20" id="KW-0378">Hydrolase</keyword>
<keyword evidence="14" id="KW-0406">Ion transport</keyword>
<dbReference type="GO" id="GO:0140581">
    <property type="term" value="F:P-type monovalent copper transporter activity"/>
    <property type="evidence" value="ECO:0007669"/>
    <property type="project" value="UniProtKB-EC"/>
</dbReference>
<gene>
    <name evidence="20" type="ORF">B4102_1619</name>
</gene>
<evidence type="ECO:0000256" key="15">
    <source>
        <dbReference type="ARBA" id="ARBA00023136"/>
    </source>
</evidence>
<dbReference type="InterPro" id="IPR001757">
    <property type="entry name" value="P_typ_ATPase"/>
</dbReference>
<feature type="transmembrane region" description="Helical" evidence="18">
    <location>
        <begin position="184"/>
        <end position="202"/>
    </location>
</feature>
<dbReference type="SUPFAM" id="SSF56784">
    <property type="entry name" value="HAD-like"/>
    <property type="match status" value="1"/>
</dbReference>
<dbReference type="NCBIfam" id="TIGR01494">
    <property type="entry name" value="ATPase_P-type"/>
    <property type="match status" value="1"/>
</dbReference>
<dbReference type="PATRIC" id="fig|46224.3.peg.678"/>
<feature type="transmembrane region" description="Helical" evidence="18">
    <location>
        <begin position="372"/>
        <end position="394"/>
    </location>
</feature>
<dbReference type="InterPro" id="IPR017969">
    <property type="entry name" value="Heavy-metal-associated_CS"/>
</dbReference>
<dbReference type="InterPro" id="IPR023298">
    <property type="entry name" value="ATPase_P-typ_TM_dom_sf"/>
</dbReference>
<evidence type="ECO:0000256" key="14">
    <source>
        <dbReference type="ARBA" id="ARBA00023065"/>
    </source>
</evidence>
<dbReference type="CDD" id="cd02094">
    <property type="entry name" value="P-type_ATPase_Cu-like"/>
    <property type="match status" value="1"/>
</dbReference>
<dbReference type="PROSITE" id="PS01047">
    <property type="entry name" value="HMA_1"/>
    <property type="match status" value="1"/>
</dbReference>
<dbReference type="PROSITE" id="PS01229">
    <property type="entry name" value="COF_2"/>
    <property type="match status" value="1"/>
</dbReference>
<feature type="transmembrane region" description="Helical" evidence="18">
    <location>
        <begin position="155"/>
        <end position="172"/>
    </location>
</feature>
<dbReference type="PROSITE" id="PS50846">
    <property type="entry name" value="HMA_2"/>
    <property type="match status" value="1"/>
</dbReference>
<dbReference type="InterPro" id="IPR023214">
    <property type="entry name" value="HAD_sf"/>
</dbReference>
<keyword evidence="8 18" id="KW-0547">Nucleotide-binding</keyword>
<keyword evidence="5" id="KW-0597">Phosphoprotein</keyword>
<keyword evidence="21" id="KW-1185">Reference proteome</keyword>
<evidence type="ECO:0000256" key="11">
    <source>
        <dbReference type="ARBA" id="ARBA00022967"/>
    </source>
</evidence>
<dbReference type="GO" id="GO:0055070">
    <property type="term" value="P:copper ion homeostasis"/>
    <property type="evidence" value="ECO:0007669"/>
    <property type="project" value="TreeGrafter"/>
</dbReference>
<dbReference type="OrthoDB" id="9813266at2"/>
<dbReference type="InterPro" id="IPR044492">
    <property type="entry name" value="P_typ_ATPase_HD_dom"/>
</dbReference>
<dbReference type="Gene3D" id="3.40.50.1000">
    <property type="entry name" value="HAD superfamily/HAD-like"/>
    <property type="match status" value="1"/>
</dbReference>
<dbReference type="RefSeq" id="WP_066227081.1">
    <property type="nucleotide sequence ID" value="NZ_JARMRW010000012.1"/>
</dbReference>
<accession>A0A150LEY4</accession>
<dbReference type="GO" id="GO:0005886">
    <property type="term" value="C:plasma membrane"/>
    <property type="evidence" value="ECO:0007669"/>
    <property type="project" value="UniProtKB-SubCell"/>
</dbReference>
<keyword evidence="12 18" id="KW-1133">Transmembrane helix</keyword>
<evidence type="ECO:0000256" key="8">
    <source>
        <dbReference type="ARBA" id="ARBA00022741"/>
    </source>
</evidence>
<keyword evidence="9" id="KW-0187">Copper transport</keyword>
<dbReference type="PROSITE" id="PS00154">
    <property type="entry name" value="ATPASE_E1_E2"/>
    <property type="match status" value="1"/>
</dbReference>
<dbReference type="InterPro" id="IPR027256">
    <property type="entry name" value="P-typ_ATPase_IB"/>
</dbReference>